<evidence type="ECO:0000313" key="4">
    <source>
        <dbReference type="Proteomes" id="UP000298030"/>
    </source>
</evidence>
<evidence type="ECO:0000256" key="1">
    <source>
        <dbReference type="SAM" id="Coils"/>
    </source>
</evidence>
<reference evidence="3 4" key="1">
    <citation type="journal article" date="2019" name="Nat. Ecol. Evol.">
        <title>Megaphylogeny resolves global patterns of mushroom evolution.</title>
        <authorList>
            <person name="Varga T."/>
            <person name="Krizsan K."/>
            <person name="Foldi C."/>
            <person name="Dima B."/>
            <person name="Sanchez-Garcia M."/>
            <person name="Sanchez-Ramirez S."/>
            <person name="Szollosi G.J."/>
            <person name="Szarkandi J.G."/>
            <person name="Papp V."/>
            <person name="Albert L."/>
            <person name="Andreopoulos W."/>
            <person name="Angelini C."/>
            <person name="Antonin V."/>
            <person name="Barry K.W."/>
            <person name="Bougher N.L."/>
            <person name="Buchanan P."/>
            <person name="Buyck B."/>
            <person name="Bense V."/>
            <person name="Catcheside P."/>
            <person name="Chovatia M."/>
            <person name="Cooper J."/>
            <person name="Damon W."/>
            <person name="Desjardin D."/>
            <person name="Finy P."/>
            <person name="Geml J."/>
            <person name="Haridas S."/>
            <person name="Hughes K."/>
            <person name="Justo A."/>
            <person name="Karasinski D."/>
            <person name="Kautmanova I."/>
            <person name="Kiss B."/>
            <person name="Kocsube S."/>
            <person name="Kotiranta H."/>
            <person name="LaButti K.M."/>
            <person name="Lechner B.E."/>
            <person name="Liimatainen K."/>
            <person name="Lipzen A."/>
            <person name="Lukacs Z."/>
            <person name="Mihaltcheva S."/>
            <person name="Morgado L.N."/>
            <person name="Niskanen T."/>
            <person name="Noordeloos M.E."/>
            <person name="Ohm R.A."/>
            <person name="Ortiz-Santana B."/>
            <person name="Ovrebo C."/>
            <person name="Racz N."/>
            <person name="Riley R."/>
            <person name="Savchenko A."/>
            <person name="Shiryaev A."/>
            <person name="Soop K."/>
            <person name="Spirin V."/>
            <person name="Szebenyi C."/>
            <person name="Tomsovsky M."/>
            <person name="Tulloss R.E."/>
            <person name="Uehling J."/>
            <person name="Grigoriev I.V."/>
            <person name="Vagvolgyi C."/>
            <person name="Papp T."/>
            <person name="Martin F.M."/>
            <person name="Miettinen O."/>
            <person name="Hibbett D.S."/>
            <person name="Nagy L.G."/>
        </authorList>
    </citation>
    <scope>NUCLEOTIDE SEQUENCE [LARGE SCALE GENOMIC DNA]</scope>
    <source>
        <strain evidence="3 4">FP101781</strain>
    </source>
</reference>
<feature type="coiled-coil region" evidence="1">
    <location>
        <begin position="144"/>
        <end position="171"/>
    </location>
</feature>
<proteinExistence type="predicted"/>
<evidence type="ECO:0000313" key="3">
    <source>
        <dbReference type="EMBL" id="TEB35405.1"/>
    </source>
</evidence>
<dbReference type="OrthoDB" id="3051265at2759"/>
<evidence type="ECO:0000256" key="2">
    <source>
        <dbReference type="SAM" id="MobiDB-lite"/>
    </source>
</evidence>
<protein>
    <recommendedName>
        <fullName evidence="5">Zn(2)-C6 fungal-type domain-containing protein</fullName>
    </recommendedName>
</protein>
<dbReference type="AlphaFoldDB" id="A0A4Y7TMI4"/>
<name>A0A4Y7TMI4_COPMI</name>
<dbReference type="Proteomes" id="UP000298030">
    <property type="component" value="Unassembled WGS sequence"/>
</dbReference>
<keyword evidence="1" id="KW-0175">Coiled coil</keyword>
<organism evidence="3 4">
    <name type="scientific">Coprinellus micaceus</name>
    <name type="common">Glistening ink-cap mushroom</name>
    <name type="synonym">Coprinus micaceus</name>
    <dbReference type="NCBI Taxonomy" id="71717"/>
    <lineage>
        <taxon>Eukaryota</taxon>
        <taxon>Fungi</taxon>
        <taxon>Dikarya</taxon>
        <taxon>Basidiomycota</taxon>
        <taxon>Agaricomycotina</taxon>
        <taxon>Agaricomycetes</taxon>
        <taxon>Agaricomycetidae</taxon>
        <taxon>Agaricales</taxon>
        <taxon>Agaricineae</taxon>
        <taxon>Psathyrellaceae</taxon>
        <taxon>Coprinellus</taxon>
    </lineage>
</organism>
<keyword evidence="4" id="KW-1185">Reference proteome</keyword>
<gene>
    <name evidence="3" type="ORF">FA13DRAFT_1728218</name>
</gene>
<comment type="caution">
    <text evidence="3">The sequence shown here is derived from an EMBL/GenBank/DDBJ whole genome shotgun (WGS) entry which is preliminary data.</text>
</comment>
<accession>A0A4Y7TMI4</accession>
<sequence>MTNSDTVLQVGPAPKPCERCVRTGRTCRGVADARCEYCKRLKQKCSNSTGPARGKHAAAARLATSGASPSRGPHAPHVLTPGPSARVALQGQKRKLEDRQDGPSYRHSPGNSSPHEEEESGDGHGVPARFNKKRRTAMSNSLIATRVLRHVKELEASVKRLETTYIAEMDKVDAIIAQLSKEMEVLTGDSEREASM</sequence>
<dbReference type="EMBL" id="QPFP01000007">
    <property type="protein sequence ID" value="TEB35405.1"/>
    <property type="molecule type" value="Genomic_DNA"/>
</dbReference>
<evidence type="ECO:0008006" key="5">
    <source>
        <dbReference type="Google" id="ProtNLM"/>
    </source>
</evidence>
<feature type="region of interest" description="Disordered" evidence="2">
    <location>
        <begin position="45"/>
        <end position="134"/>
    </location>
</feature>